<comment type="caution">
    <text evidence="3">The sequence shown here is derived from an EMBL/GenBank/DDBJ whole genome shotgun (WGS) entry which is preliminary data.</text>
</comment>
<reference evidence="3 4" key="1">
    <citation type="journal article" date="2019" name="Genome Biol. Evol.">
        <title>Insights into the evolution of the New World diploid cottons (Gossypium, subgenus Houzingenia) based on genome sequencing.</title>
        <authorList>
            <person name="Grover C.E."/>
            <person name="Arick M.A. 2nd"/>
            <person name="Thrash A."/>
            <person name="Conover J.L."/>
            <person name="Sanders W.S."/>
            <person name="Peterson D.G."/>
            <person name="Frelichowski J.E."/>
            <person name="Scheffler J.A."/>
            <person name="Scheffler B.E."/>
            <person name="Wendel J.F."/>
        </authorList>
    </citation>
    <scope>NUCLEOTIDE SEQUENCE [LARGE SCALE GENOMIC DNA]</scope>
    <source>
        <strain evidence="3">0</strain>
        <tissue evidence="3">Leaf</tissue>
    </source>
</reference>
<feature type="compositionally biased region" description="Pro residues" evidence="1">
    <location>
        <begin position="1"/>
        <end position="17"/>
    </location>
</feature>
<evidence type="ECO:0000256" key="1">
    <source>
        <dbReference type="SAM" id="MobiDB-lite"/>
    </source>
</evidence>
<evidence type="ECO:0000259" key="2">
    <source>
        <dbReference type="Pfam" id="PF13456"/>
    </source>
</evidence>
<feature type="domain" description="RNase H type-1" evidence="2">
    <location>
        <begin position="60"/>
        <end position="95"/>
    </location>
</feature>
<dbReference type="OrthoDB" id="1001849at2759"/>
<feature type="compositionally biased region" description="Low complexity" evidence="1">
    <location>
        <begin position="18"/>
        <end position="29"/>
    </location>
</feature>
<dbReference type="GO" id="GO:0003676">
    <property type="term" value="F:nucleic acid binding"/>
    <property type="evidence" value="ECO:0007669"/>
    <property type="project" value="InterPro"/>
</dbReference>
<dbReference type="EMBL" id="JABFAD010000012">
    <property type="protein sequence ID" value="MBA0814395.1"/>
    <property type="molecule type" value="Genomic_DNA"/>
</dbReference>
<dbReference type="InterPro" id="IPR036397">
    <property type="entry name" value="RNaseH_sf"/>
</dbReference>
<dbReference type="Gene3D" id="3.30.420.10">
    <property type="entry name" value="Ribonuclease H-like superfamily/Ribonuclease H"/>
    <property type="match status" value="1"/>
</dbReference>
<dbReference type="Proteomes" id="UP000593560">
    <property type="component" value="Unassembled WGS sequence"/>
</dbReference>
<dbReference type="AlphaFoldDB" id="A0A7J9HZQ4"/>
<organism evidence="3 4">
    <name type="scientific">Gossypium harknessii</name>
    <dbReference type="NCBI Taxonomy" id="34285"/>
    <lineage>
        <taxon>Eukaryota</taxon>
        <taxon>Viridiplantae</taxon>
        <taxon>Streptophyta</taxon>
        <taxon>Embryophyta</taxon>
        <taxon>Tracheophyta</taxon>
        <taxon>Spermatophyta</taxon>
        <taxon>Magnoliopsida</taxon>
        <taxon>eudicotyledons</taxon>
        <taxon>Gunneridae</taxon>
        <taxon>Pentapetalae</taxon>
        <taxon>rosids</taxon>
        <taxon>malvids</taxon>
        <taxon>Malvales</taxon>
        <taxon>Malvaceae</taxon>
        <taxon>Malvoideae</taxon>
        <taxon>Gossypium</taxon>
    </lineage>
</organism>
<feature type="region of interest" description="Disordered" evidence="1">
    <location>
        <begin position="1"/>
        <end position="43"/>
    </location>
</feature>
<dbReference type="Pfam" id="PF13456">
    <property type="entry name" value="RVT_3"/>
    <property type="match status" value="1"/>
</dbReference>
<protein>
    <recommendedName>
        <fullName evidence="2">RNase H type-1 domain-containing protein</fullName>
    </recommendedName>
</protein>
<dbReference type="CDD" id="cd06222">
    <property type="entry name" value="RNase_H_like"/>
    <property type="match status" value="1"/>
</dbReference>
<proteinExistence type="predicted"/>
<dbReference type="InterPro" id="IPR002156">
    <property type="entry name" value="RNaseH_domain"/>
</dbReference>
<keyword evidence="4" id="KW-1185">Reference proteome</keyword>
<feature type="compositionally biased region" description="Pro residues" evidence="1">
    <location>
        <begin position="30"/>
        <end position="40"/>
    </location>
</feature>
<dbReference type="GO" id="GO:0004523">
    <property type="term" value="F:RNA-DNA hybrid ribonuclease activity"/>
    <property type="evidence" value="ECO:0007669"/>
    <property type="project" value="InterPro"/>
</dbReference>
<accession>A0A7J9HZQ4</accession>
<evidence type="ECO:0000313" key="4">
    <source>
        <dbReference type="Proteomes" id="UP000593560"/>
    </source>
</evidence>
<gene>
    <name evidence="3" type="ORF">Gohar_020227</name>
</gene>
<feature type="non-terminal residue" evidence="3">
    <location>
        <position position="128"/>
    </location>
</feature>
<evidence type="ECO:0000313" key="3">
    <source>
        <dbReference type="EMBL" id="MBA0814395.1"/>
    </source>
</evidence>
<name>A0A7J9HZQ4_9ROSI</name>
<sequence>PAPSKAPTPPNKPPKTAAPPYKAPRTPTTPWNPPRRPSPPVKTIKGRGFDQLWYILPSLALIKDIQNMCKRHWSISIKYIPREINRVADFLAKQALVSICLRNPIPAILQLLEVDARGSISAAAALLS</sequence>
<dbReference type="InterPro" id="IPR044730">
    <property type="entry name" value="RNase_H-like_dom_plant"/>
</dbReference>